<dbReference type="AlphaFoldDB" id="A0AAV6U769"/>
<name>A0AAV6U769_9ARAC</name>
<accession>A0AAV6U769</accession>
<comment type="caution">
    <text evidence="1">The sequence shown here is derived from an EMBL/GenBank/DDBJ whole genome shotgun (WGS) entry which is preliminary data.</text>
</comment>
<reference evidence="1 2" key="1">
    <citation type="journal article" date="2022" name="Nat. Ecol. Evol.">
        <title>A masculinizing supergene underlies an exaggerated male reproductive morph in a spider.</title>
        <authorList>
            <person name="Hendrickx F."/>
            <person name="De Corte Z."/>
            <person name="Sonet G."/>
            <person name="Van Belleghem S.M."/>
            <person name="Kostlbacher S."/>
            <person name="Vangestel C."/>
        </authorList>
    </citation>
    <scope>NUCLEOTIDE SEQUENCE [LARGE SCALE GENOMIC DNA]</scope>
    <source>
        <strain evidence="1">W744_W776</strain>
    </source>
</reference>
<keyword evidence="2" id="KW-1185">Reference proteome</keyword>
<evidence type="ECO:0000313" key="1">
    <source>
        <dbReference type="EMBL" id="KAG8179693.1"/>
    </source>
</evidence>
<protein>
    <submittedName>
        <fullName evidence="1">Uncharacterized protein</fullName>
    </submittedName>
</protein>
<gene>
    <name evidence="1" type="ORF">JTE90_025649</name>
</gene>
<dbReference type="EMBL" id="JAFNEN010000607">
    <property type="protein sequence ID" value="KAG8179693.1"/>
    <property type="molecule type" value="Genomic_DNA"/>
</dbReference>
<evidence type="ECO:0000313" key="2">
    <source>
        <dbReference type="Proteomes" id="UP000827092"/>
    </source>
</evidence>
<sequence>MITTIPGPTEEETQKEPPYLRSRSAFAPVSLISVNAFSGMYGADRLCPLSTELVCRPVVDGSVVSWLWCSTTTTICMAGNRGATPDGRYCEEG</sequence>
<dbReference type="Proteomes" id="UP000827092">
    <property type="component" value="Unassembled WGS sequence"/>
</dbReference>
<organism evidence="1 2">
    <name type="scientific">Oedothorax gibbosus</name>
    <dbReference type="NCBI Taxonomy" id="931172"/>
    <lineage>
        <taxon>Eukaryota</taxon>
        <taxon>Metazoa</taxon>
        <taxon>Ecdysozoa</taxon>
        <taxon>Arthropoda</taxon>
        <taxon>Chelicerata</taxon>
        <taxon>Arachnida</taxon>
        <taxon>Araneae</taxon>
        <taxon>Araneomorphae</taxon>
        <taxon>Entelegynae</taxon>
        <taxon>Araneoidea</taxon>
        <taxon>Linyphiidae</taxon>
        <taxon>Erigoninae</taxon>
        <taxon>Oedothorax</taxon>
    </lineage>
</organism>
<proteinExistence type="predicted"/>